<proteinExistence type="predicted"/>
<name>K9WG45_9CYAN</name>
<reference evidence="1 2" key="1">
    <citation type="submission" date="2012-06" db="EMBL/GenBank/DDBJ databases">
        <title>Finished chromosome of genome of Microcoleus sp. PCC 7113.</title>
        <authorList>
            <consortium name="US DOE Joint Genome Institute"/>
            <person name="Gugger M."/>
            <person name="Coursin T."/>
            <person name="Rippka R."/>
            <person name="Tandeau De Marsac N."/>
            <person name="Huntemann M."/>
            <person name="Wei C.-L."/>
            <person name="Han J."/>
            <person name="Detter J.C."/>
            <person name="Han C."/>
            <person name="Tapia R."/>
            <person name="Chen A."/>
            <person name="Kyrpides N."/>
            <person name="Mavromatis K."/>
            <person name="Markowitz V."/>
            <person name="Szeto E."/>
            <person name="Ivanova N."/>
            <person name="Pagani I."/>
            <person name="Pati A."/>
            <person name="Goodwin L."/>
            <person name="Nordberg H.P."/>
            <person name="Cantor M.N."/>
            <person name="Hua S.X."/>
            <person name="Woyke T."/>
            <person name="Kerfeld C.A."/>
        </authorList>
    </citation>
    <scope>NUCLEOTIDE SEQUENCE [LARGE SCALE GENOMIC DNA]</scope>
    <source>
        <strain evidence="1 2">PCC 7113</strain>
    </source>
</reference>
<dbReference type="RefSeq" id="WP_015183305.1">
    <property type="nucleotide sequence ID" value="NC_019738.1"/>
</dbReference>
<organism evidence="1 2">
    <name type="scientific">Allocoleopsis franciscana PCC 7113</name>
    <dbReference type="NCBI Taxonomy" id="1173027"/>
    <lineage>
        <taxon>Bacteria</taxon>
        <taxon>Bacillati</taxon>
        <taxon>Cyanobacteriota</taxon>
        <taxon>Cyanophyceae</taxon>
        <taxon>Coleofasciculales</taxon>
        <taxon>Coleofasciculaceae</taxon>
        <taxon>Allocoleopsis</taxon>
        <taxon>Allocoleopsis franciscana</taxon>
    </lineage>
</organism>
<accession>K9WG45</accession>
<evidence type="ECO:0000313" key="1">
    <source>
        <dbReference type="EMBL" id="AFZ19163.1"/>
    </source>
</evidence>
<evidence type="ECO:0000313" key="2">
    <source>
        <dbReference type="Proteomes" id="UP000010471"/>
    </source>
</evidence>
<keyword evidence="2" id="KW-1185">Reference proteome</keyword>
<dbReference type="AlphaFoldDB" id="K9WG45"/>
<gene>
    <name evidence="1" type="ORF">Mic7113_3434</name>
</gene>
<dbReference type="EMBL" id="CP003630">
    <property type="protein sequence ID" value="AFZ19163.1"/>
    <property type="molecule type" value="Genomic_DNA"/>
</dbReference>
<sequence length="132" mass="14782">MHPPLKSISFFTTTLLLSLTPSLFPSSVGARHIHWCQLNVSWAVETAAIQTKPAYAGFKTLVFPLVHAGGLRFYSREFHSPGLKLTPMVPLLSVSAQTPTTQNRQTEVDKLFQEGVQQYRQGYYPKALATYQ</sequence>
<dbReference type="STRING" id="1173027.Mic7113_3434"/>
<protein>
    <submittedName>
        <fullName evidence="1">Uncharacterized protein</fullName>
    </submittedName>
</protein>
<dbReference type="HOGENOM" id="CLU_1914677_0_0_3"/>
<dbReference type="Proteomes" id="UP000010471">
    <property type="component" value="Chromosome"/>
</dbReference>
<dbReference type="KEGG" id="mic:Mic7113_3434"/>